<gene>
    <name evidence="1" type="ORF">CHC_T00007650001</name>
</gene>
<evidence type="ECO:0000313" key="1">
    <source>
        <dbReference type="EMBL" id="CDF41036.1"/>
    </source>
</evidence>
<dbReference type="EMBL" id="HG002301">
    <property type="protein sequence ID" value="CDF41036.1"/>
    <property type="molecule type" value="Genomic_DNA"/>
</dbReference>
<keyword evidence="2" id="KW-1185">Reference proteome</keyword>
<protein>
    <submittedName>
        <fullName evidence="1">Uncharacterized protein</fullName>
    </submittedName>
</protein>
<dbReference type="KEGG" id="ccp:CHC_T00007650001"/>
<sequence length="144" mass="15519">MAQARALLTEITPYCIIALPETTIFLFSSAARHHQYTVHVPLSKGLPANHIASSCSHLMIHSVRTRTVADESKTSEPPIILPTKLFPSSHTFQQHPKTRTYPSLSAVTMTSPLVLKLGDAALKWSASLGTCFGANTAAVNVPLS</sequence>
<dbReference type="RefSeq" id="XP_005711330.1">
    <property type="nucleotide sequence ID" value="XM_005711273.1"/>
</dbReference>
<dbReference type="Proteomes" id="UP000012073">
    <property type="component" value="Unassembled WGS sequence"/>
</dbReference>
<proteinExistence type="predicted"/>
<evidence type="ECO:0000313" key="2">
    <source>
        <dbReference type="Proteomes" id="UP000012073"/>
    </source>
</evidence>
<reference evidence="2" key="1">
    <citation type="journal article" date="2013" name="Proc. Natl. Acad. Sci. U.S.A.">
        <title>Genome structure and metabolic features in the red seaweed Chondrus crispus shed light on evolution of the Archaeplastida.</title>
        <authorList>
            <person name="Collen J."/>
            <person name="Porcel B."/>
            <person name="Carre W."/>
            <person name="Ball S.G."/>
            <person name="Chaparro C."/>
            <person name="Tonon T."/>
            <person name="Barbeyron T."/>
            <person name="Michel G."/>
            <person name="Noel B."/>
            <person name="Valentin K."/>
            <person name="Elias M."/>
            <person name="Artiguenave F."/>
            <person name="Arun A."/>
            <person name="Aury J.M."/>
            <person name="Barbosa-Neto J.F."/>
            <person name="Bothwell J.H."/>
            <person name="Bouget F.Y."/>
            <person name="Brillet L."/>
            <person name="Cabello-Hurtado F."/>
            <person name="Capella-Gutierrez S."/>
            <person name="Charrier B."/>
            <person name="Cladiere L."/>
            <person name="Cock J.M."/>
            <person name="Coelho S.M."/>
            <person name="Colleoni C."/>
            <person name="Czjzek M."/>
            <person name="Da Silva C."/>
            <person name="Delage L."/>
            <person name="Denoeud F."/>
            <person name="Deschamps P."/>
            <person name="Dittami S.M."/>
            <person name="Gabaldon T."/>
            <person name="Gachon C.M."/>
            <person name="Groisillier A."/>
            <person name="Herve C."/>
            <person name="Jabbari K."/>
            <person name="Katinka M."/>
            <person name="Kloareg B."/>
            <person name="Kowalczyk N."/>
            <person name="Labadie K."/>
            <person name="Leblanc C."/>
            <person name="Lopez P.J."/>
            <person name="McLachlan D.H."/>
            <person name="Meslet-Cladiere L."/>
            <person name="Moustafa A."/>
            <person name="Nehr Z."/>
            <person name="Nyvall Collen P."/>
            <person name="Panaud O."/>
            <person name="Partensky F."/>
            <person name="Poulain J."/>
            <person name="Rensing S.A."/>
            <person name="Rousvoal S."/>
            <person name="Samson G."/>
            <person name="Symeonidi A."/>
            <person name="Weissenbach J."/>
            <person name="Zambounis A."/>
            <person name="Wincker P."/>
            <person name="Boyen C."/>
        </authorList>
    </citation>
    <scope>NUCLEOTIDE SEQUENCE [LARGE SCALE GENOMIC DNA]</scope>
    <source>
        <strain evidence="2">cv. Stackhouse</strain>
    </source>
</reference>
<dbReference type="AlphaFoldDB" id="R7QU91"/>
<dbReference type="GeneID" id="17319075"/>
<organism evidence="1 2">
    <name type="scientific">Chondrus crispus</name>
    <name type="common">Carrageen Irish moss</name>
    <name type="synonym">Polymorpha crispa</name>
    <dbReference type="NCBI Taxonomy" id="2769"/>
    <lineage>
        <taxon>Eukaryota</taxon>
        <taxon>Rhodophyta</taxon>
        <taxon>Florideophyceae</taxon>
        <taxon>Rhodymeniophycidae</taxon>
        <taxon>Gigartinales</taxon>
        <taxon>Gigartinaceae</taxon>
        <taxon>Chondrus</taxon>
    </lineage>
</organism>
<dbReference type="Gramene" id="CDF41036">
    <property type="protein sequence ID" value="CDF41036"/>
    <property type="gene ID" value="CHC_T00007650001"/>
</dbReference>
<accession>R7QU91</accession>
<name>R7QU91_CHOCR</name>